<proteinExistence type="inferred from homology"/>
<organism evidence="9 10">
    <name type="scientific">Ferrovibrio terrae</name>
    <dbReference type="NCBI Taxonomy" id="2594003"/>
    <lineage>
        <taxon>Bacteria</taxon>
        <taxon>Pseudomonadati</taxon>
        <taxon>Pseudomonadota</taxon>
        <taxon>Alphaproteobacteria</taxon>
        <taxon>Rhodospirillales</taxon>
        <taxon>Rhodospirillaceae</taxon>
        <taxon>Ferrovibrio</taxon>
    </lineage>
</organism>
<dbReference type="HAMAP" id="MF_01008">
    <property type="entry name" value="MraZ"/>
    <property type="match status" value="1"/>
</dbReference>
<dbReference type="InterPro" id="IPR035644">
    <property type="entry name" value="MraZ_C"/>
</dbReference>
<dbReference type="PROSITE" id="PS51740">
    <property type="entry name" value="SPOVT_ABRB"/>
    <property type="match status" value="2"/>
</dbReference>
<dbReference type="InterPro" id="IPR007159">
    <property type="entry name" value="SpoVT-AbrB_dom"/>
</dbReference>
<dbReference type="PANTHER" id="PTHR34701">
    <property type="entry name" value="TRANSCRIPTIONAL REGULATOR MRAZ"/>
    <property type="match status" value="1"/>
</dbReference>
<dbReference type="CDD" id="cd16321">
    <property type="entry name" value="MraZ_C"/>
    <property type="match status" value="1"/>
</dbReference>
<gene>
    <name evidence="7" type="primary">mraZ</name>
    <name evidence="9" type="ORF">FNB15_13260</name>
</gene>
<dbReference type="SUPFAM" id="SSF89447">
    <property type="entry name" value="AbrB/MazE/MraZ-like"/>
    <property type="match status" value="1"/>
</dbReference>
<comment type="subcellular location">
    <subcellularLocation>
        <location evidence="7">Cytoplasm</location>
        <location evidence="7">Nucleoid</location>
    </subcellularLocation>
</comment>
<dbReference type="InterPro" id="IPR020603">
    <property type="entry name" value="MraZ_dom"/>
</dbReference>
<dbReference type="InterPro" id="IPR003444">
    <property type="entry name" value="MraZ"/>
</dbReference>
<evidence type="ECO:0000313" key="10">
    <source>
        <dbReference type="Proteomes" id="UP000317496"/>
    </source>
</evidence>
<evidence type="ECO:0000256" key="7">
    <source>
        <dbReference type="HAMAP-Rule" id="MF_01008"/>
    </source>
</evidence>
<name>A0A516H323_9PROT</name>
<dbReference type="GO" id="GO:2000143">
    <property type="term" value="P:negative regulation of DNA-templated transcription initiation"/>
    <property type="evidence" value="ECO:0007669"/>
    <property type="project" value="TreeGrafter"/>
</dbReference>
<dbReference type="InterPro" id="IPR037914">
    <property type="entry name" value="SpoVT-AbrB_sf"/>
</dbReference>
<dbReference type="RefSeq" id="WP_144069159.1">
    <property type="nucleotide sequence ID" value="NZ_CP041636.1"/>
</dbReference>
<keyword evidence="2 7" id="KW-0963">Cytoplasm</keyword>
<keyword evidence="5 7" id="KW-0238">DNA-binding</keyword>
<dbReference type="Pfam" id="PF02381">
    <property type="entry name" value="MraZ"/>
    <property type="match status" value="1"/>
</dbReference>
<evidence type="ECO:0000256" key="6">
    <source>
        <dbReference type="ARBA" id="ARBA00023163"/>
    </source>
</evidence>
<dbReference type="GO" id="GO:0000976">
    <property type="term" value="F:transcription cis-regulatory region binding"/>
    <property type="evidence" value="ECO:0007669"/>
    <property type="project" value="TreeGrafter"/>
</dbReference>
<protein>
    <recommendedName>
        <fullName evidence="1 7">Transcriptional regulator MraZ</fullName>
    </recommendedName>
</protein>
<dbReference type="GO" id="GO:0005737">
    <property type="term" value="C:cytoplasm"/>
    <property type="evidence" value="ECO:0007669"/>
    <property type="project" value="UniProtKB-UniRule"/>
</dbReference>
<comment type="subunit">
    <text evidence="7">Forms oligomers.</text>
</comment>
<dbReference type="CDD" id="cd16320">
    <property type="entry name" value="MraZ_N"/>
    <property type="match status" value="1"/>
</dbReference>
<accession>A0A516H323</accession>
<keyword evidence="3" id="KW-0677">Repeat</keyword>
<reference evidence="9 10" key="1">
    <citation type="submission" date="2019-07" db="EMBL/GenBank/DDBJ databases">
        <title>Genome sequencing for Ferrovibrio sp. K5.</title>
        <authorList>
            <person name="Park S.-J."/>
        </authorList>
    </citation>
    <scope>NUCLEOTIDE SEQUENCE [LARGE SCALE GENOMIC DNA]</scope>
    <source>
        <strain evidence="9 10">K5</strain>
    </source>
</reference>
<dbReference type="GO" id="GO:0003700">
    <property type="term" value="F:DNA-binding transcription factor activity"/>
    <property type="evidence" value="ECO:0007669"/>
    <property type="project" value="UniProtKB-UniRule"/>
</dbReference>
<evidence type="ECO:0000313" key="9">
    <source>
        <dbReference type="EMBL" id="QDO98178.1"/>
    </source>
</evidence>
<evidence type="ECO:0000256" key="4">
    <source>
        <dbReference type="ARBA" id="ARBA00023015"/>
    </source>
</evidence>
<dbReference type="Gene3D" id="3.40.1550.20">
    <property type="entry name" value="Transcriptional regulator MraZ domain"/>
    <property type="match status" value="1"/>
</dbReference>
<dbReference type="Proteomes" id="UP000317496">
    <property type="component" value="Chromosome"/>
</dbReference>
<evidence type="ECO:0000256" key="5">
    <source>
        <dbReference type="ARBA" id="ARBA00023125"/>
    </source>
</evidence>
<dbReference type="InterPro" id="IPR038619">
    <property type="entry name" value="MraZ_sf"/>
</dbReference>
<dbReference type="OrthoDB" id="9807753at2"/>
<dbReference type="InterPro" id="IPR035642">
    <property type="entry name" value="MraZ_N"/>
</dbReference>
<keyword evidence="4 7" id="KW-0805">Transcription regulation</keyword>
<keyword evidence="6 7" id="KW-0804">Transcription</keyword>
<evidence type="ECO:0000256" key="2">
    <source>
        <dbReference type="ARBA" id="ARBA00022490"/>
    </source>
</evidence>
<sequence length="157" mass="17303">MELFLSTFKNRIDAKGRVSVPAPYRALLTRRQPEGGLILGPDITAPALVAGGRDYLDGVNRRIDELPDLHPEREMLIDGLLPFLNELNLDQEGRIQLQPQFLDHAGLASPGEAVFVGRRHSFQIWEPKAWEARASEARAKAAAWLRNGGPSDTGAKA</sequence>
<dbReference type="KEGG" id="fer:FNB15_13260"/>
<dbReference type="EMBL" id="CP041636">
    <property type="protein sequence ID" value="QDO98178.1"/>
    <property type="molecule type" value="Genomic_DNA"/>
</dbReference>
<comment type="similarity">
    <text evidence="7">Belongs to the MraZ family.</text>
</comment>
<dbReference type="AlphaFoldDB" id="A0A516H323"/>
<evidence type="ECO:0000259" key="8">
    <source>
        <dbReference type="PROSITE" id="PS51740"/>
    </source>
</evidence>
<dbReference type="GO" id="GO:0009295">
    <property type="term" value="C:nucleoid"/>
    <property type="evidence" value="ECO:0007669"/>
    <property type="project" value="UniProtKB-SubCell"/>
</dbReference>
<feature type="domain" description="SpoVT-AbrB" evidence="8">
    <location>
        <begin position="84"/>
        <end position="129"/>
    </location>
</feature>
<evidence type="ECO:0000256" key="3">
    <source>
        <dbReference type="ARBA" id="ARBA00022737"/>
    </source>
</evidence>
<feature type="domain" description="SpoVT-AbrB" evidence="8">
    <location>
        <begin position="7"/>
        <end position="55"/>
    </location>
</feature>
<dbReference type="PANTHER" id="PTHR34701:SF1">
    <property type="entry name" value="TRANSCRIPTIONAL REGULATOR MRAZ"/>
    <property type="match status" value="1"/>
</dbReference>
<keyword evidence="10" id="KW-1185">Reference proteome</keyword>
<evidence type="ECO:0000256" key="1">
    <source>
        <dbReference type="ARBA" id="ARBA00013860"/>
    </source>
</evidence>